<name>A0A8H6WYB2_9AGAR</name>
<evidence type="ECO:0000256" key="1">
    <source>
        <dbReference type="SAM" id="MobiDB-lite"/>
    </source>
</evidence>
<dbReference type="EMBL" id="JACAZH010000062">
    <property type="protein sequence ID" value="KAF7330724.1"/>
    <property type="molecule type" value="Genomic_DNA"/>
</dbReference>
<feature type="compositionally biased region" description="Low complexity" evidence="1">
    <location>
        <begin position="45"/>
        <end position="54"/>
    </location>
</feature>
<accession>A0A8H6WYB2</accession>
<feature type="region of interest" description="Disordered" evidence="1">
    <location>
        <begin position="34"/>
        <end position="102"/>
    </location>
</feature>
<organism evidence="2 3">
    <name type="scientific">Mycena sanguinolenta</name>
    <dbReference type="NCBI Taxonomy" id="230812"/>
    <lineage>
        <taxon>Eukaryota</taxon>
        <taxon>Fungi</taxon>
        <taxon>Dikarya</taxon>
        <taxon>Basidiomycota</taxon>
        <taxon>Agaricomycotina</taxon>
        <taxon>Agaricomycetes</taxon>
        <taxon>Agaricomycetidae</taxon>
        <taxon>Agaricales</taxon>
        <taxon>Marasmiineae</taxon>
        <taxon>Mycenaceae</taxon>
        <taxon>Mycena</taxon>
    </lineage>
</organism>
<gene>
    <name evidence="2" type="ORF">MSAN_02445000</name>
</gene>
<sequence length="102" mass="11316">MQAQTSERECVVTEGVQHFIGVCPRRCMGCTAFRGRCPPRPPPSNSSLHSPTSSPRRRRRPCSSTHPAPGGSPGTTHLSACVSEHQQPRPLRLRARRPRRPQ</sequence>
<feature type="compositionally biased region" description="Basic residues" evidence="1">
    <location>
        <begin position="91"/>
        <end position="102"/>
    </location>
</feature>
<evidence type="ECO:0000313" key="3">
    <source>
        <dbReference type="Proteomes" id="UP000623467"/>
    </source>
</evidence>
<dbReference type="Proteomes" id="UP000623467">
    <property type="component" value="Unassembled WGS sequence"/>
</dbReference>
<protein>
    <submittedName>
        <fullName evidence="2">Uncharacterized protein</fullName>
    </submittedName>
</protein>
<dbReference type="AlphaFoldDB" id="A0A8H6WYB2"/>
<keyword evidence="3" id="KW-1185">Reference proteome</keyword>
<proteinExistence type="predicted"/>
<evidence type="ECO:0000313" key="2">
    <source>
        <dbReference type="EMBL" id="KAF7330724.1"/>
    </source>
</evidence>
<reference evidence="2" key="1">
    <citation type="submission" date="2020-05" db="EMBL/GenBank/DDBJ databases">
        <title>Mycena genomes resolve the evolution of fungal bioluminescence.</title>
        <authorList>
            <person name="Tsai I.J."/>
        </authorList>
    </citation>
    <scope>NUCLEOTIDE SEQUENCE</scope>
    <source>
        <strain evidence="2">160909Yilan</strain>
    </source>
</reference>
<comment type="caution">
    <text evidence="2">The sequence shown here is derived from an EMBL/GenBank/DDBJ whole genome shotgun (WGS) entry which is preliminary data.</text>
</comment>